<dbReference type="Proteomes" id="UP000799437">
    <property type="component" value="Unassembled WGS sequence"/>
</dbReference>
<dbReference type="Pfam" id="PF09729">
    <property type="entry name" value="Gti1_Pac2"/>
    <property type="match status" value="1"/>
</dbReference>
<evidence type="ECO:0000313" key="3">
    <source>
        <dbReference type="EMBL" id="KAF2756179.1"/>
    </source>
</evidence>
<comment type="similarity">
    <text evidence="1">Belongs to the MIT1/WOR1 family.</text>
</comment>
<protein>
    <recommendedName>
        <fullName evidence="5">Camp independent regulatory protein</fullName>
    </recommendedName>
</protein>
<dbReference type="RefSeq" id="XP_033598630.1">
    <property type="nucleotide sequence ID" value="XM_033750063.1"/>
</dbReference>
<feature type="compositionally biased region" description="Acidic residues" evidence="2">
    <location>
        <begin position="258"/>
        <end position="267"/>
    </location>
</feature>
<keyword evidence="4" id="KW-1185">Reference proteome</keyword>
<reference evidence="3" key="1">
    <citation type="journal article" date="2020" name="Stud. Mycol.">
        <title>101 Dothideomycetes genomes: a test case for predicting lifestyles and emergence of pathogens.</title>
        <authorList>
            <person name="Haridas S."/>
            <person name="Albert R."/>
            <person name="Binder M."/>
            <person name="Bloem J."/>
            <person name="Labutti K."/>
            <person name="Salamov A."/>
            <person name="Andreopoulos B."/>
            <person name="Baker S."/>
            <person name="Barry K."/>
            <person name="Bills G."/>
            <person name="Bluhm B."/>
            <person name="Cannon C."/>
            <person name="Castanera R."/>
            <person name="Culley D."/>
            <person name="Daum C."/>
            <person name="Ezra D."/>
            <person name="Gonzalez J."/>
            <person name="Henrissat B."/>
            <person name="Kuo A."/>
            <person name="Liang C."/>
            <person name="Lipzen A."/>
            <person name="Lutzoni F."/>
            <person name="Magnuson J."/>
            <person name="Mondo S."/>
            <person name="Nolan M."/>
            <person name="Ohm R."/>
            <person name="Pangilinan J."/>
            <person name="Park H.-J."/>
            <person name="Ramirez L."/>
            <person name="Alfaro M."/>
            <person name="Sun H."/>
            <person name="Tritt A."/>
            <person name="Yoshinaga Y."/>
            <person name="Zwiers L.-H."/>
            <person name="Turgeon B."/>
            <person name="Goodwin S."/>
            <person name="Spatafora J."/>
            <person name="Crous P."/>
            <person name="Grigoriev I."/>
        </authorList>
    </citation>
    <scope>NUCLEOTIDE SEQUENCE</scope>
    <source>
        <strain evidence="3">CBS 121739</strain>
    </source>
</reference>
<feature type="region of interest" description="Disordered" evidence="2">
    <location>
        <begin position="241"/>
        <end position="271"/>
    </location>
</feature>
<dbReference type="GO" id="GO:0003677">
    <property type="term" value="F:DNA binding"/>
    <property type="evidence" value="ECO:0007669"/>
    <property type="project" value="TreeGrafter"/>
</dbReference>
<dbReference type="InterPro" id="IPR018608">
    <property type="entry name" value="Gti1/Pac2"/>
</dbReference>
<proteinExistence type="inferred from homology"/>
<evidence type="ECO:0000313" key="4">
    <source>
        <dbReference type="Proteomes" id="UP000799437"/>
    </source>
</evidence>
<dbReference type="OrthoDB" id="5319641at2759"/>
<dbReference type="AlphaFoldDB" id="A0A6A6W236"/>
<dbReference type="GeneID" id="54491117"/>
<sequence length="497" mass="55642">MDSSNMYSQPRPAKRMAYEDIRCNGFSSPASSVISNEPWLSAVDTAGSPYEPIPRVSYMNSPSRYHDGVDAKTELLPSTPGLHMPANAYVTSHPSANPAPLNPRMDSAHPSNNQAIQPRVEPLPRQATLPPTPSPSRSTLRTKSRGTRSAEQKLEPTWKGFIGSTYEALQLLEGCLQGKLRHMPRRAYDREREDVIRSGHVFVFEENASGIKRWTDGVSWSPSRLLPNFLIYREVEEKDHKPGEKKKAIKKRKRSDDDGVDEYDEVSGDQAAPVLNPNDIALTIPEPERRRLCGSLTDSYNFKSDGLVKKTISVEYKGNVHHIIAYYKLEDVLFGKLARMSEDAKFGEIQPRFDLLNMQKFQNNPDNPMDDPIRFQHHMRHADMQAHHWPQYSPSHQSMQPLQAPPPLHYYPVGQTPVAQDGFWTPTGGHWSQQTPMIQTFTPMATGSPFGGARADIGSHNGGGLTPLSYSAGHMSQYQPAFSQMMAGNYSDGYLPS</sequence>
<feature type="region of interest" description="Disordered" evidence="2">
    <location>
        <begin position="83"/>
        <end position="155"/>
    </location>
</feature>
<organism evidence="3 4">
    <name type="scientific">Pseudovirgaria hyperparasitica</name>
    <dbReference type="NCBI Taxonomy" id="470096"/>
    <lineage>
        <taxon>Eukaryota</taxon>
        <taxon>Fungi</taxon>
        <taxon>Dikarya</taxon>
        <taxon>Ascomycota</taxon>
        <taxon>Pezizomycotina</taxon>
        <taxon>Dothideomycetes</taxon>
        <taxon>Dothideomycetes incertae sedis</taxon>
        <taxon>Acrospermales</taxon>
        <taxon>Acrospermaceae</taxon>
        <taxon>Pseudovirgaria</taxon>
    </lineage>
</organism>
<accession>A0A6A6W236</accession>
<gene>
    <name evidence="3" type="ORF">EJ05DRAFT_92671</name>
</gene>
<evidence type="ECO:0000256" key="1">
    <source>
        <dbReference type="ARBA" id="ARBA00008359"/>
    </source>
</evidence>
<dbReference type="EMBL" id="ML996576">
    <property type="protein sequence ID" value="KAF2756179.1"/>
    <property type="molecule type" value="Genomic_DNA"/>
</dbReference>
<dbReference type="PANTHER" id="PTHR28027:SF2">
    <property type="entry name" value="TRANSCRIPTIONAL REGULATOR MIT1"/>
    <property type="match status" value="1"/>
</dbReference>
<name>A0A6A6W236_9PEZI</name>
<evidence type="ECO:0008006" key="5">
    <source>
        <dbReference type="Google" id="ProtNLM"/>
    </source>
</evidence>
<evidence type="ECO:0000256" key="2">
    <source>
        <dbReference type="SAM" id="MobiDB-lite"/>
    </source>
</evidence>
<dbReference type="PANTHER" id="PTHR28027">
    <property type="entry name" value="TRANSCRIPTIONAL REGULATOR MIT1"/>
    <property type="match status" value="1"/>
</dbReference>